<dbReference type="Proteomes" id="UP000233597">
    <property type="component" value="Unassembled WGS sequence"/>
</dbReference>
<accession>A0A2N3KSS1</accession>
<dbReference type="Pfam" id="PF13473">
    <property type="entry name" value="Cupredoxin_1"/>
    <property type="match status" value="1"/>
</dbReference>
<evidence type="ECO:0000256" key="3">
    <source>
        <dbReference type="SAM" id="SignalP"/>
    </source>
</evidence>
<keyword evidence="2" id="KW-0186">Copper</keyword>
<feature type="signal peptide" evidence="3">
    <location>
        <begin position="1"/>
        <end position="29"/>
    </location>
</feature>
<keyword evidence="3" id="KW-0732">Signal</keyword>
<dbReference type="InterPro" id="IPR050845">
    <property type="entry name" value="Cu-binding_ET"/>
</dbReference>
<dbReference type="RefSeq" id="WP_101267476.1">
    <property type="nucleotide sequence ID" value="NZ_NWTK01000008.1"/>
</dbReference>
<evidence type="ECO:0000313" key="6">
    <source>
        <dbReference type="Proteomes" id="UP000233597"/>
    </source>
</evidence>
<feature type="domain" description="EfeO-type cupredoxin-like" evidence="4">
    <location>
        <begin position="49"/>
        <end position="97"/>
    </location>
</feature>
<evidence type="ECO:0000256" key="1">
    <source>
        <dbReference type="ARBA" id="ARBA00022723"/>
    </source>
</evidence>
<reference evidence="5 6" key="1">
    <citation type="submission" date="2017-09" db="EMBL/GenBank/DDBJ databases">
        <title>Biodiversity and function of Thalassospira species in the particle-attached aromatic-hydrocarbon-degrading consortia from the surface seawater of the South China Sea.</title>
        <authorList>
            <person name="Dong C."/>
            <person name="Liu R."/>
            <person name="Shao Z."/>
        </authorList>
    </citation>
    <scope>NUCLEOTIDE SEQUENCE [LARGE SCALE GENOMIC DNA]</scope>
    <source>
        <strain evidence="5 6">CSC1P2</strain>
    </source>
</reference>
<dbReference type="GO" id="GO:0046872">
    <property type="term" value="F:metal ion binding"/>
    <property type="evidence" value="ECO:0007669"/>
    <property type="project" value="UniProtKB-KW"/>
</dbReference>
<dbReference type="InterPro" id="IPR028096">
    <property type="entry name" value="EfeO_Cupredoxin"/>
</dbReference>
<dbReference type="AlphaFoldDB" id="A0A2N3KSS1"/>
<dbReference type="SUPFAM" id="SSF49503">
    <property type="entry name" value="Cupredoxins"/>
    <property type="match status" value="1"/>
</dbReference>
<evidence type="ECO:0000256" key="2">
    <source>
        <dbReference type="ARBA" id="ARBA00023008"/>
    </source>
</evidence>
<dbReference type="PANTHER" id="PTHR38439:SF3">
    <property type="entry name" value="COPPER-RESISTANT CUPROPROTEIN COPI"/>
    <property type="match status" value="1"/>
</dbReference>
<name>A0A2N3KSS1_9PROT</name>
<dbReference type="InterPro" id="IPR008972">
    <property type="entry name" value="Cupredoxin"/>
</dbReference>
<organism evidence="5 6">
    <name type="scientific">Thalassospira marina</name>
    <dbReference type="NCBI Taxonomy" id="2048283"/>
    <lineage>
        <taxon>Bacteria</taxon>
        <taxon>Pseudomonadati</taxon>
        <taxon>Pseudomonadota</taxon>
        <taxon>Alphaproteobacteria</taxon>
        <taxon>Rhodospirillales</taxon>
        <taxon>Thalassospiraceae</taxon>
        <taxon>Thalassospira</taxon>
    </lineage>
</organism>
<evidence type="ECO:0000313" key="5">
    <source>
        <dbReference type="EMBL" id="PKR53604.1"/>
    </source>
</evidence>
<protein>
    <submittedName>
        <fullName evidence="5">Copper-binding protein</fullName>
    </submittedName>
</protein>
<dbReference type="OrthoDB" id="9816061at2"/>
<keyword evidence="1" id="KW-0479">Metal-binding</keyword>
<dbReference type="Gene3D" id="2.60.40.420">
    <property type="entry name" value="Cupredoxins - blue copper proteins"/>
    <property type="match status" value="1"/>
</dbReference>
<evidence type="ECO:0000259" key="4">
    <source>
        <dbReference type="Pfam" id="PF13473"/>
    </source>
</evidence>
<gene>
    <name evidence="5" type="ORF">COO20_13800</name>
</gene>
<dbReference type="PANTHER" id="PTHR38439">
    <property type="entry name" value="AURACYANIN-B"/>
    <property type="match status" value="1"/>
</dbReference>
<dbReference type="EMBL" id="NWTK01000008">
    <property type="protein sequence ID" value="PKR53604.1"/>
    <property type="molecule type" value="Genomic_DNA"/>
</dbReference>
<feature type="chain" id="PRO_5014736187" evidence="3">
    <location>
        <begin position="30"/>
        <end position="186"/>
    </location>
</feature>
<comment type="caution">
    <text evidence="5">The sequence shown here is derived from an EMBL/GenBank/DDBJ whole genome shotgun (WGS) entry which is preliminary data.</text>
</comment>
<sequence length="186" mass="20116">MPAFKSSIAKALSLAVISGGIAMISPVAAYADAGHKNGAHAANIGKPGTRAEAKKTVEIIMRDNFFEPEKVVVKGGETVRFVIRNEGDFVHEFNIGTVAMHAAHQKEMELMVEHGVLEADRINMQAMKMNMGNGMSMKHDDPNSALIEPGKTAEIIWTFPASADLEFACNVPGHYESGMMGQVKFQ</sequence>
<proteinExistence type="predicted"/>